<dbReference type="EMBL" id="JH712066">
    <property type="protein sequence ID" value="EJD76770.1"/>
    <property type="molecule type" value="Genomic_DNA"/>
</dbReference>
<protein>
    <submittedName>
        <fullName evidence="2">Uncharacterized protein</fullName>
    </submittedName>
</protein>
<dbReference type="AlphaFoldDB" id="A0A1S0UM32"/>
<accession>A0A1S0UM32</accession>
<feature type="compositionally biased region" description="Basic and acidic residues" evidence="1">
    <location>
        <begin position="144"/>
        <end position="154"/>
    </location>
</feature>
<dbReference type="GeneID" id="9944666"/>
<dbReference type="OrthoDB" id="5842160at2759"/>
<dbReference type="KEGG" id="loa:LOAG_16350"/>
<dbReference type="OMA" id="RWFVYFD"/>
<name>A0A1S0UM32_LOALO</name>
<evidence type="ECO:0000256" key="1">
    <source>
        <dbReference type="SAM" id="MobiDB-lite"/>
    </source>
</evidence>
<sequence>MPRDTFDCCVINDGAGRWFVYFDKLRSIMVVTDSMASTYEKTMTTKDRIEFAGNVSESLLEQSWQEMIMRRTLKVSEVTDDKLILVHVVHRIELNRVSDVNMQLRTADLLEETINAYLRLLERQVRNRTDVEQMAARKTMRSQSDQRKKPENHENGSAPESSKRRRTRPTGLNFDD</sequence>
<proteinExistence type="predicted"/>
<reference evidence="2" key="1">
    <citation type="submission" date="2012-04" db="EMBL/GenBank/DDBJ databases">
        <title>The Genome Sequence of Loa loa.</title>
        <authorList>
            <consortium name="The Broad Institute Genome Sequencing Platform"/>
            <consortium name="Broad Institute Genome Sequencing Center for Infectious Disease"/>
            <person name="Nutman T.B."/>
            <person name="Fink D.L."/>
            <person name="Russ C."/>
            <person name="Young S."/>
            <person name="Zeng Q."/>
            <person name="Gargeya S."/>
            <person name="Alvarado L."/>
            <person name="Berlin A."/>
            <person name="Chapman S.B."/>
            <person name="Chen Z."/>
            <person name="Freedman E."/>
            <person name="Gellesch M."/>
            <person name="Goldberg J."/>
            <person name="Griggs A."/>
            <person name="Gujja S."/>
            <person name="Heilman E.R."/>
            <person name="Heiman D."/>
            <person name="Howarth C."/>
            <person name="Mehta T."/>
            <person name="Neiman D."/>
            <person name="Pearson M."/>
            <person name="Roberts A."/>
            <person name="Saif S."/>
            <person name="Shea T."/>
            <person name="Shenoy N."/>
            <person name="Sisk P."/>
            <person name="Stolte C."/>
            <person name="Sykes S."/>
            <person name="White J."/>
            <person name="Yandava C."/>
            <person name="Haas B."/>
            <person name="Henn M.R."/>
            <person name="Nusbaum C."/>
            <person name="Birren B."/>
        </authorList>
    </citation>
    <scope>NUCLEOTIDE SEQUENCE [LARGE SCALE GENOMIC DNA]</scope>
</reference>
<dbReference type="CTD" id="9944666"/>
<gene>
    <name evidence="2" type="ORF">LOAG_16350</name>
</gene>
<feature type="region of interest" description="Disordered" evidence="1">
    <location>
        <begin position="132"/>
        <end position="176"/>
    </location>
</feature>
<dbReference type="InParanoid" id="A0A1S0UM32"/>
<evidence type="ECO:0000313" key="2">
    <source>
        <dbReference type="EMBL" id="EJD76770.1"/>
    </source>
</evidence>
<organism evidence="2">
    <name type="scientific">Loa loa</name>
    <name type="common">Eye worm</name>
    <name type="synonym">Filaria loa</name>
    <dbReference type="NCBI Taxonomy" id="7209"/>
    <lineage>
        <taxon>Eukaryota</taxon>
        <taxon>Metazoa</taxon>
        <taxon>Ecdysozoa</taxon>
        <taxon>Nematoda</taxon>
        <taxon>Chromadorea</taxon>
        <taxon>Rhabditida</taxon>
        <taxon>Spirurina</taxon>
        <taxon>Spiruromorpha</taxon>
        <taxon>Filarioidea</taxon>
        <taxon>Onchocercidae</taxon>
        <taxon>Loa</taxon>
    </lineage>
</organism>
<dbReference type="RefSeq" id="XP_020307548.1">
    <property type="nucleotide sequence ID" value="XM_020449002.1"/>
</dbReference>